<keyword evidence="5" id="KW-0378">Hydrolase</keyword>
<keyword evidence="2" id="KW-1277">Toxin-antitoxin system</keyword>
<dbReference type="Pfam" id="PF07927">
    <property type="entry name" value="HicA_toxin"/>
    <property type="match status" value="1"/>
</dbReference>
<gene>
    <name evidence="9" type="ORF">ATL51_0065</name>
    <name evidence="8" type="ORF">HDA37_005729</name>
</gene>
<evidence type="ECO:0000256" key="4">
    <source>
        <dbReference type="ARBA" id="ARBA00022759"/>
    </source>
</evidence>
<dbReference type="AlphaFoldDB" id="A0A852WGH7"/>
<dbReference type="Proteomes" id="UP000549695">
    <property type="component" value="Unassembled WGS sequence"/>
</dbReference>
<dbReference type="GO" id="GO:0003729">
    <property type="term" value="F:mRNA binding"/>
    <property type="evidence" value="ECO:0007669"/>
    <property type="project" value="InterPro"/>
</dbReference>
<dbReference type="GO" id="GO:0016787">
    <property type="term" value="F:hydrolase activity"/>
    <property type="evidence" value="ECO:0007669"/>
    <property type="project" value="UniProtKB-KW"/>
</dbReference>
<dbReference type="Proteomes" id="UP000232453">
    <property type="component" value="Unassembled WGS sequence"/>
</dbReference>
<dbReference type="EMBL" id="JACCCZ010000002">
    <property type="protein sequence ID" value="NYG05375.1"/>
    <property type="molecule type" value="Genomic_DNA"/>
</dbReference>
<evidence type="ECO:0000256" key="3">
    <source>
        <dbReference type="ARBA" id="ARBA00022722"/>
    </source>
</evidence>
<keyword evidence="6" id="KW-0694">RNA-binding</keyword>
<comment type="similarity">
    <text evidence="1">Belongs to the HicA mRNA interferase family.</text>
</comment>
<reference evidence="8 11" key="1">
    <citation type="submission" date="2020-07" db="EMBL/GenBank/DDBJ databases">
        <title>Sequencing the genomes of 1000 actinobacteria strains.</title>
        <authorList>
            <person name="Klenk H.-P."/>
        </authorList>
    </citation>
    <scope>NUCLEOTIDE SEQUENCE [LARGE SCALE GENOMIC DNA]</scope>
    <source>
        <strain evidence="9 10">DSM 44104</strain>
        <strain evidence="8 11">DSM 44749</strain>
    </source>
</reference>
<evidence type="ECO:0000256" key="5">
    <source>
        <dbReference type="ARBA" id="ARBA00022801"/>
    </source>
</evidence>
<evidence type="ECO:0000313" key="10">
    <source>
        <dbReference type="Proteomes" id="UP000232453"/>
    </source>
</evidence>
<evidence type="ECO:0000313" key="9">
    <source>
        <dbReference type="EMBL" id="PKB41400.1"/>
    </source>
</evidence>
<evidence type="ECO:0000256" key="2">
    <source>
        <dbReference type="ARBA" id="ARBA00022649"/>
    </source>
</evidence>
<evidence type="ECO:0000256" key="6">
    <source>
        <dbReference type="ARBA" id="ARBA00022884"/>
    </source>
</evidence>
<evidence type="ECO:0000313" key="8">
    <source>
        <dbReference type="EMBL" id="NYG05375.1"/>
    </source>
</evidence>
<dbReference type="SUPFAM" id="SSF54786">
    <property type="entry name" value="YcfA/nrd intein domain"/>
    <property type="match status" value="1"/>
</dbReference>
<dbReference type="GeneID" id="98055277"/>
<dbReference type="EMBL" id="PHUJ01000001">
    <property type="protein sequence ID" value="PKB41400.1"/>
    <property type="molecule type" value="Genomic_DNA"/>
</dbReference>
<keyword evidence="11" id="KW-1185">Reference proteome</keyword>
<protein>
    <submittedName>
        <fullName evidence="9">HicA-like toxin of HicAB toxin-antitoxin system</fullName>
    </submittedName>
</protein>
<keyword evidence="3" id="KW-0540">Nuclease</keyword>
<keyword evidence="7" id="KW-0346">Stress response</keyword>
<sequence>MKLRDVERALLTHDCRVLSEAGPHNKWGCPCGAHTTPVPRHRTISPGVVRSIGKRMACLPEGWLQ</sequence>
<dbReference type="GO" id="GO:0004519">
    <property type="term" value="F:endonuclease activity"/>
    <property type="evidence" value="ECO:0007669"/>
    <property type="project" value="UniProtKB-KW"/>
</dbReference>
<proteinExistence type="inferred from homology"/>
<evidence type="ECO:0000256" key="7">
    <source>
        <dbReference type="ARBA" id="ARBA00023016"/>
    </source>
</evidence>
<organism evidence="8 11">
    <name type="scientific">Pseudonocardia alni</name>
    <name type="common">Amycolata alni</name>
    <dbReference type="NCBI Taxonomy" id="33907"/>
    <lineage>
        <taxon>Bacteria</taxon>
        <taxon>Bacillati</taxon>
        <taxon>Actinomycetota</taxon>
        <taxon>Actinomycetes</taxon>
        <taxon>Pseudonocardiales</taxon>
        <taxon>Pseudonocardiaceae</taxon>
        <taxon>Pseudonocardia</taxon>
    </lineage>
</organism>
<accession>A0AA44UVL9</accession>
<comment type="caution">
    <text evidence="8">The sequence shown here is derived from an EMBL/GenBank/DDBJ whole genome shotgun (WGS) entry which is preliminary data.</text>
</comment>
<keyword evidence="4" id="KW-0255">Endonuclease</keyword>
<evidence type="ECO:0000313" key="11">
    <source>
        <dbReference type="Proteomes" id="UP000549695"/>
    </source>
</evidence>
<dbReference type="RefSeq" id="WP_100877226.1">
    <property type="nucleotide sequence ID" value="NZ_BAAAJZ010000014.1"/>
</dbReference>
<accession>A0A852WGH7</accession>
<dbReference type="Gene3D" id="3.30.920.30">
    <property type="entry name" value="Hypothetical protein"/>
    <property type="match status" value="1"/>
</dbReference>
<evidence type="ECO:0000256" key="1">
    <source>
        <dbReference type="ARBA" id="ARBA00006620"/>
    </source>
</evidence>
<dbReference type="InterPro" id="IPR012933">
    <property type="entry name" value="HicA_mRNA_interferase"/>
</dbReference>
<name>A0A852WGH7_PSEA5</name>
<dbReference type="InterPro" id="IPR038570">
    <property type="entry name" value="HicA_sf"/>
</dbReference>